<dbReference type="Proteomes" id="UP000182712">
    <property type="component" value="Unassembled WGS sequence"/>
</dbReference>
<feature type="domain" description="Glucosyltransferase 3-like C-terminal" evidence="3">
    <location>
        <begin position="181"/>
        <end position="345"/>
    </location>
</feature>
<evidence type="ECO:0000259" key="3">
    <source>
        <dbReference type="Pfam" id="PF26337"/>
    </source>
</evidence>
<gene>
    <name evidence="4" type="ORF">SAMN04487840_105107</name>
</gene>
<dbReference type="PIRSF" id="PIRSF007023">
    <property type="entry name" value="UDP-Galf_transf"/>
    <property type="match status" value="1"/>
</dbReference>
<name>A0A1H9QCA9_9STRE</name>
<evidence type="ECO:0000256" key="1">
    <source>
        <dbReference type="ARBA" id="ARBA00022679"/>
    </source>
</evidence>
<proteinExistence type="predicted"/>
<evidence type="ECO:0000313" key="5">
    <source>
        <dbReference type="Proteomes" id="UP000182712"/>
    </source>
</evidence>
<dbReference type="EMBL" id="FOGM01000005">
    <property type="protein sequence ID" value="SER58058.1"/>
    <property type="molecule type" value="Genomic_DNA"/>
</dbReference>
<evidence type="ECO:0000313" key="4">
    <source>
        <dbReference type="EMBL" id="SER58058.1"/>
    </source>
</evidence>
<dbReference type="Gene3D" id="3.40.50.2000">
    <property type="entry name" value="Glycogen Phosphorylase B"/>
    <property type="match status" value="2"/>
</dbReference>
<dbReference type="RefSeq" id="WP_074627542.1">
    <property type="nucleotide sequence ID" value="NZ_FOGM01000005.1"/>
</dbReference>
<dbReference type="Pfam" id="PF26334">
    <property type="entry name" value="Gtf3_N"/>
    <property type="match status" value="1"/>
</dbReference>
<protein>
    <recommendedName>
        <fullName evidence="6">Beta-1,6-galactofuranosyltransferase</fullName>
    </recommendedName>
</protein>
<dbReference type="InterPro" id="IPR058592">
    <property type="entry name" value="Gtf3_C"/>
</dbReference>
<organism evidence="4 5">
    <name type="scientific">Streptococcus gallolyticus</name>
    <dbReference type="NCBI Taxonomy" id="315405"/>
    <lineage>
        <taxon>Bacteria</taxon>
        <taxon>Bacillati</taxon>
        <taxon>Bacillota</taxon>
        <taxon>Bacilli</taxon>
        <taxon>Lactobacillales</taxon>
        <taxon>Streptococcaceae</taxon>
        <taxon>Streptococcus</taxon>
    </lineage>
</organism>
<sequence length="351" mass="40649">MKEKKFQIVEVTETQMHAGSKANSDVAKIAEKLGYKNVELIKYSEKSTVLDKLLRQVRYFKEWNKIYNQIPLNSIVLLQNPFHNKQLTRNKILKKLKEEKKVKFISVVHDVEELRQWLYNNYYKKEFDIMLKLSDVFIVHNEVMKKFFISKGIDKHRLICLEVFDYLQNESVKVSEFEKSITIAGNLDSQKSAYISKLGEIGRVKFNLYGINFDRALSNFSNINYHGAFPADVIPQKLSKGFGLIWDGDSIDSCTGNTGNYLKYNNPHKLSLYLSSGMPVVIWSEAAEANFVLENNVGFTVDSLFDLEEKMKNLTEAEYDMYSANVKKISQRMISGYYTKRALKSAEKILK</sequence>
<dbReference type="InterPro" id="IPR058591">
    <property type="entry name" value="Gtf3_N"/>
</dbReference>
<evidence type="ECO:0000259" key="2">
    <source>
        <dbReference type="Pfam" id="PF26334"/>
    </source>
</evidence>
<feature type="domain" description="Glucosyltransferase 3-like N-terminal" evidence="2">
    <location>
        <begin position="8"/>
        <end position="162"/>
    </location>
</feature>
<dbReference type="Pfam" id="PF26337">
    <property type="entry name" value="Gtf3_C"/>
    <property type="match status" value="1"/>
</dbReference>
<evidence type="ECO:0008006" key="6">
    <source>
        <dbReference type="Google" id="ProtNLM"/>
    </source>
</evidence>
<reference evidence="4 5" key="1">
    <citation type="submission" date="2016-10" db="EMBL/GenBank/DDBJ databases">
        <authorList>
            <person name="de Groot N.N."/>
        </authorList>
    </citation>
    <scope>NUCLEOTIDE SEQUENCE [LARGE SCALE GENOMIC DNA]</scope>
    <source>
        <strain evidence="4 5">VTM2R47</strain>
    </source>
</reference>
<keyword evidence="1" id="KW-0808">Transferase</keyword>
<accession>A0A1H9QCA9</accession>
<dbReference type="AlphaFoldDB" id="A0A1H9QCA9"/>